<dbReference type="RefSeq" id="WP_058700071.1">
    <property type="nucleotide sequence ID" value="NZ_CP013691.1"/>
</dbReference>
<dbReference type="AlphaFoldDB" id="A0AAI8G6Z9"/>
<accession>A0AAI8G6Z9</accession>
<geneLocation type="plasmid" evidence="1 2">
    <name>p63039</name>
</geneLocation>
<protein>
    <submittedName>
        <fullName evidence="1">Uncharacterized protein</fullName>
    </submittedName>
</protein>
<dbReference type="KEGG" id="mod:AS202_19795"/>
<evidence type="ECO:0000313" key="1">
    <source>
        <dbReference type="EMBL" id="ALU28426.1"/>
    </source>
</evidence>
<proteinExistence type="predicted"/>
<organism evidence="1 2">
    <name type="scientific">Myroides odoratimimus</name>
    <dbReference type="NCBI Taxonomy" id="76832"/>
    <lineage>
        <taxon>Bacteria</taxon>
        <taxon>Pseudomonadati</taxon>
        <taxon>Bacteroidota</taxon>
        <taxon>Flavobacteriia</taxon>
        <taxon>Flavobacteriales</taxon>
        <taxon>Flavobacteriaceae</taxon>
        <taxon>Myroides</taxon>
    </lineage>
</organism>
<name>A0AAI8G6Z9_9FLAO</name>
<dbReference type="Proteomes" id="UP000069030">
    <property type="component" value="Plasmid p63039"/>
</dbReference>
<dbReference type="EMBL" id="CP013691">
    <property type="protein sequence ID" value="ALU28426.1"/>
    <property type="molecule type" value="Genomic_DNA"/>
</dbReference>
<sequence>MKPFSDALESGALEQLAGQVASAGIALAKATSKEMNYLLTGSDFSFDLNNPINPKIYLLETI</sequence>
<evidence type="ECO:0000313" key="2">
    <source>
        <dbReference type="Proteomes" id="UP000069030"/>
    </source>
</evidence>
<keyword evidence="1" id="KW-0614">Plasmid</keyword>
<reference evidence="2" key="1">
    <citation type="journal article" date="2016" name="J. Zhejiang Univ. Sci. B">
        <title>Antibiotic resistance mechanisms of Myroides sp.</title>
        <authorList>
            <person name="Hu S."/>
            <person name="Yuan S."/>
            <person name="Qu H."/>
            <person name="Jiang T."/>
            <person name="Zhou Y."/>
            <person name="Wang M."/>
            <person name="Ming D."/>
        </authorList>
    </citation>
    <scope>NUCLEOTIDE SEQUENCE [LARGE SCALE GENOMIC DNA]</scope>
    <source>
        <strain evidence="2">PR63039</strain>
    </source>
</reference>
<gene>
    <name evidence="1" type="ORF">AS202_19795</name>
</gene>